<proteinExistence type="predicted"/>
<dbReference type="InterPro" id="IPR002645">
    <property type="entry name" value="STAS_dom"/>
</dbReference>
<protein>
    <recommendedName>
        <fullName evidence="6">STAS domain-containing protein</fullName>
    </recommendedName>
</protein>
<feature type="transmembrane region" description="Helical" evidence="5">
    <location>
        <begin position="194"/>
        <end position="213"/>
    </location>
</feature>
<feature type="transmembrane region" description="Helical" evidence="5">
    <location>
        <begin position="243"/>
        <end position="266"/>
    </location>
</feature>
<reference evidence="7 8" key="1">
    <citation type="journal article" date="2014" name="Int. J. Syst. Evol. Microbiol.">
        <title>Phaeodactylibacter xiamenensis gen. nov., sp. nov., a member of the family Saprospiraceae isolated from the marine alga Phaeodactylum tricornutum.</title>
        <authorList>
            <person name="Chen Z.Jr."/>
            <person name="Lei X."/>
            <person name="Lai Q."/>
            <person name="Li Y."/>
            <person name="Zhang B."/>
            <person name="Zhang J."/>
            <person name="Zhang H."/>
            <person name="Yang L."/>
            <person name="Zheng W."/>
            <person name="Tian Y."/>
            <person name="Yu Z."/>
            <person name="Xu H.Jr."/>
            <person name="Zheng T."/>
        </authorList>
    </citation>
    <scope>NUCLEOTIDE SEQUENCE [LARGE SCALE GENOMIC DNA]</scope>
    <source>
        <strain evidence="7 8">KD52</strain>
    </source>
</reference>
<dbReference type="PANTHER" id="PTHR11814">
    <property type="entry name" value="SULFATE TRANSPORTER"/>
    <property type="match status" value="1"/>
</dbReference>
<feature type="transmembrane region" description="Helical" evidence="5">
    <location>
        <begin position="324"/>
        <end position="357"/>
    </location>
</feature>
<feature type="transmembrane region" description="Helical" evidence="5">
    <location>
        <begin position="126"/>
        <end position="148"/>
    </location>
</feature>
<evidence type="ECO:0000256" key="2">
    <source>
        <dbReference type="ARBA" id="ARBA00022692"/>
    </source>
</evidence>
<dbReference type="PROSITE" id="PS50801">
    <property type="entry name" value="STAS"/>
    <property type="match status" value="1"/>
</dbReference>
<feature type="domain" description="STAS" evidence="6">
    <location>
        <begin position="428"/>
        <end position="539"/>
    </location>
</feature>
<gene>
    <name evidence="7" type="ORF">IX84_24575</name>
</gene>
<comment type="caution">
    <text evidence="7">The sequence shown here is derived from an EMBL/GenBank/DDBJ whole genome shotgun (WGS) entry which is preliminary data.</text>
</comment>
<dbReference type="GO" id="GO:0016020">
    <property type="term" value="C:membrane"/>
    <property type="evidence" value="ECO:0007669"/>
    <property type="project" value="UniProtKB-SubCell"/>
</dbReference>
<dbReference type="InterPro" id="IPR036513">
    <property type="entry name" value="STAS_dom_sf"/>
</dbReference>
<dbReference type="Pfam" id="PF01740">
    <property type="entry name" value="STAS"/>
    <property type="match status" value="1"/>
</dbReference>
<dbReference type="InterPro" id="IPR001902">
    <property type="entry name" value="SLC26A/SulP_fam"/>
</dbReference>
<feature type="transmembrane region" description="Helical" evidence="5">
    <location>
        <begin position="43"/>
        <end position="64"/>
    </location>
</feature>
<feature type="transmembrane region" description="Helical" evidence="5">
    <location>
        <begin position="377"/>
        <end position="403"/>
    </location>
</feature>
<dbReference type="Proteomes" id="UP000029736">
    <property type="component" value="Unassembled WGS sequence"/>
</dbReference>
<evidence type="ECO:0000256" key="1">
    <source>
        <dbReference type="ARBA" id="ARBA00004141"/>
    </source>
</evidence>
<evidence type="ECO:0000256" key="4">
    <source>
        <dbReference type="ARBA" id="ARBA00023136"/>
    </source>
</evidence>
<dbReference type="GO" id="GO:0055085">
    <property type="term" value="P:transmembrane transport"/>
    <property type="evidence" value="ECO:0007669"/>
    <property type="project" value="InterPro"/>
</dbReference>
<sequence>MFRKRPPAPSLKGDLSGAFLAAIIALPMALAFGVQSGLGPEAGLYTAIILAIVAGIFGGTNTLISDPTGPMTVVAATVVTTGLVQSGGDLSNAVPLIIATFLLAALLELLFGIFDFGRFVKFMPYPVLSGFMAGIGLIIIAAQIFPILGLDNPGGFLTIMTSLGGVEMVNTQAIGLGLLSIAIVYLFPKLTRRVPSILVSLIACTALALSFNLDVPVIGEIPTQLPALQLNRLLELEVGDLQYIITPAVMLGGLGVIDSLLTSVVADNLTKTKHNSRWTIIGQGAGNFLSAAFGGLPGAGATMGTVTNINAGAQTKRSGLLKGVILLLIVLTTADYVQYIPMSVLGGILVTVGASIIDTKGIKMFFRIPKSDAATWAIVLLVTLFDNLLNAVAIGFVASSIFFMNKMSRSLTSSQESKTLQDFMGESQAIPGELAERVYVQSFDGPMFFGFANRYREHCHDIKGVDAVIIRMERVPFMDQSGMVTLEDVITDWQKRGITVYITGANDLIRDSFEKVTHLSQILNDDKYYKNFEEFVEAFKVKGL</sequence>
<evidence type="ECO:0000256" key="5">
    <source>
        <dbReference type="SAM" id="Phobius"/>
    </source>
</evidence>
<keyword evidence="8" id="KW-1185">Reference proteome</keyword>
<evidence type="ECO:0000259" key="6">
    <source>
        <dbReference type="PROSITE" id="PS50801"/>
    </source>
</evidence>
<evidence type="ECO:0000313" key="7">
    <source>
        <dbReference type="EMBL" id="KGE85813.1"/>
    </source>
</evidence>
<dbReference type="SUPFAM" id="SSF52091">
    <property type="entry name" value="SpoIIaa-like"/>
    <property type="match status" value="1"/>
</dbReference>
<dbReference type="AlphaFoldDB" id="A0A098S223"/>
<comment type="subcellular location">
    <subcellularLocation>
        <location evidence="1">Membrane</location>
        <topology evidence="1">Multi-pass membrane protein</topology>
    </subcellularLocation>
</comment>
<dbReference type="CDD" id="cd07042">
    <property type="entry name" value="STAS_SulP_like_sulfate_transporter"/>
    <property type="match status" value="1"/>
</dbReference>
<dbReference type="InterPro" id="IPR011547">
    <property type="entry name" value="SLC26A/SulP_dom"/>
</dbReference>
<feature type="transmembrane region" description="Helical" evidence="5">
    <location>
        <begin position="94"/>
        <end position="114"/>
    </location>
</feature>
<evidence type="ECO:0000313" key="8">
    <source>
        <dbReference type="Proteomes" id="UP000029736"/>
    </source>
</evidence>
<dbReference type="STRING" id="1524460.IX84_24575"/>
<accession>A0A098S223</accession>
<keyword evidence="4 5" id="KW-0472">Membrane</keyword>
<dbReference type="Pfam" id="PF00916">
    <property type="entry name" value="Sulfate_transp"/>
    <property type="match status" value="1"/>
</dbReference>
<dbReference type="Gene3D" id="3.30.750.24">
    <property type="entry name" value="STAS domain"/>
    <property type="match status" value="1"/>
</dbReference>
<evidence type="ECO:0000256" key="3">
    <source>
        <dbReference type="ARBA" id="ARBA00022989"/>
    </source>
</evidence>
<feature type="transmembrane region" description="Helical" evidence="5">
    <location>
        <begin position="168"/>
        <end position="187"/>
    </location>
</feature>
<dbReference type="EMBL" id="JPOS01000083">
    <property type="protein sequence ID" value="KGE85813.1"/>
    <property type="molecule type" value="Genomic_DNA"/>
</dbReference>
<keyword evidence="3 5" id="KW-1133">Transmembrane helix</keyword>
<keyword evidence="2 5" id="KW-0812">Transmembrane</keyword>
<name>A0A098S223_9BACT</name>
<organism evidence="7 8">
    <name type="scientific">Phaeodactylibacter xiamenensis</name>
    <dbReference type="NCBI Taxonomy" id="1524460"/>
    <lineage>
        <taxon>Bacteria</taxon>
        <taxon>Pseudomonadati</taxon>
        <taxon>Bacteroidota</taxon>
        <taxon>Saprospiria</taxon>
        <taxon>Saprospirales</taxon>
        <taxon>Haliscomenobacteraceae</taxon>
        <taxon>Phaeodactylibacter</taxon>
    </lineage>
</organism>